<dbReference type="InterPro" id="IPR023213">
    <property type="entry name" value="CAT-like_dom_sf"/>
</dbReference>
<dbReference type="GO" id="GO:0008610">
    <property type="term" value="P:lipid biosynthetic process"/>
    <property type="evidence" value="ECO:0007669"/>
    <property type="project" value="UniProtKB-ARBA"/>
</dbReference>
<dbReference type="InterPro" id="IPR001242">
    <property type="entry name" value="Condensation_dom"/>
</dbReference>
<protein>
    <recommendedName>
        <fullName evidence="1">Condensation domain-containing protein</fullName>
    </recommendedName>
</protein>
<dbReference type="GO" id="GO:0003824">
    <property type="term" value="F:catalytic activity"/>
    <property type="evidence" value="ECO:0007669"/>
    <property type="project" value="InterPro"/>
</dbReference>
<dbReference type="Proteomes" id="UP000469670">
    <property type="component" value="Unassembled WGS sequence"/>
</dbReference>
<gene>
    <name evidence="2" type="ORF">G3I50_05795</name>
</gene>
<dbReference type="Gene3D" id="3.30.559.10">
    <property type="entry name" value="Chloramphenicol acetyltransferase-like domain"/>
    <property type="match status" value="1"/>
</dbReference>
<dbReference type="Pfam" id="PF00668">
    <property type="entry name" value="Condensation"/>
    <property type="match status" value="1"/>
</dbReference>
<evidence type="ECO:0000259" key="1">
    <source>
        <dbReference type="Pfam" id="PF00668"/>
    </source>
</evidence>
<comment type="caution">
    <text evidence="2">The sequence shown here is derived from an EMBL/GenBank/DDBJ whole genome shotgun (WGS) entry which is preliminary data.</text>
</comment>
<dbReference type="SUPFAM" id="SSF52777">
    <property type="entry name" value="CoA-dependent acyltransferases"/>
    <property type="match status" value="1"/>
</dbReference>
<dbReference type="RefSeq" id="WP_164200337.1">
    <property type="nucleotide sequence ID" value="NZ_JAAGMP010000302.1"/>
</dbReference>
<evidence type="ECO:0000313" key="3">
    <source>
        <dbReference type="Proteomes" id="UP000469670"/>
    </source>
</evidence>
<feature type="non-terminal residue" evidence="2">
    <location>
        <position position="1"/>
    </location>
</feature>
<proteinExistence type="predicted"/>
<dbReference type="AlphaFoldDB" id="A0A7K3RRD3"/>
<evidence type="ECO:0000313" key="2">
    <source>
        <dbReference type="EMBL" id="NEC17777.1"/>
    </source>
</evidence>
<reference evidence="2 3" key="1">
    <citation type="submission" date="2020-01" db="EMBL/GenBank/DDBJ databases">
        <title>Insect and environment-associated Actinomycetes.</title>
        <authorList>
            <person name="Currrie C."/>
            <person name="Chevrette M."/>
            <person name="Carlson C."/>
            <person name="Stubbendieck R."/>
            <person name="Wendt-Pienkowski E."/>
        </authorList>
    </citation>
    <scope>NUCLEOTIDE SEQUENCE [LARGE SCALE GENOMIC DNA]</scope>
    <source>
        <strain evidence="2 3">SID7590</strain>
    </source>
</reference>
<dbReference type="EMBL" id="JAAGMP010000302">
    <property type="protein sequence ID" value="NEC17777.1"/>
    <property type="molecule type" value="Genomic_DNA"/>
</dbReference>
<name>A0A7K3RRD3_9ACTN</name>
<feature type="non-terminal residue" evidence="2">
    <location>
        <position position="70"/>
    </location>
</feature>
<accession>A0A7K3RRD3</accession>
<sequence length="70" mass="7948">LTARPRTGRIPLSYAQQRLWVLERLGGHEGAYNIPIALRLTGAVDTDRLREALDDLVARHESLRTLVDDR</sequence>
<feature type="domain" description="Condensation" evidence="1">
    <location>
        <begin position="8"/>
        <end position="67"/>
    </location>
</feature>
<organism evidence="2 3">
    <name type="scientific">Streptomyces parvus</name>
    <dbReference type="NCBI Taxonomy" id="66428"/>
    <lineage>
        <taxon>Bacteria</taxon>
        <taxon>Bacillati</taxon>
        <taxon>Actinomycetota</taxon>
        <taxon>Actinomycetes</taxon>
        <taxon>Kitasatosporales</taxon>
        <taxon>Streptomycetaceae</taxon>
        <taxon>Streptomyces</taxon>
    </lineage>
</organism>